<comment type="caution">
    <text evidence="1">The sequence shown here is derived from an EMBL/GenBank/DDBJ whole genome shotgun (WGS) entry which is preliminary data.</text>
</comment>
<evidence type="ECO:0000313" key="1">
    <source>
        <dbReference type="EMBL" id="PKQ70182.1"/>
    </source>
</evidence>
<organism evidence="1 2">
    <name type="scientific">Raineya orbicola</name>
    <dbReference type="NCBI Taxonomy" id="2016530"/>
    <lineage>
        <taxon>Bacteria</taxon>
        <taxon>Pseudomonadati</taxon>
        <taxon>Bacteroidota</taxon>
        <taxon>Cytophagia</taxon>
        <taxon>Cytophagales</taxon>
        <taxon>Raineyaceae</taxon>
        <taxon>Raineya</taxon>
    </lineage>
</organism>
<gene>
    <name evidence="1" type="ORF">Rain11_0842</name>
</gene>
<keyword evidence="2" id="KW-1185">Reference proteome</keyword>
<proteinExistence type="predicted"/>
<name>A0A2N3IIM0_9BACT</name>
<dbReference type="Proteomes" id="UP000233387">
    <property type="component" value="Unassembled WGS sequence"/>
</dbReference>
<evidence type="ECO:0000313" key="2">
    <source>
        <dbReference type="Proteomes" id="UP000233387"/>
    </source>
</evidence>
<reference evidence="1 2" key="1">
    <citation type="submission" date="2017-06" db="EMBL/GenBank/DDBJ databases">
        <title>Raineya orbicola gen. nov., sp. nov. a slightly thermophilic bacterium of the phylum Bacteroidetes and the description of Raineyaceae fam. nov.</title>
        <authorList>
            <person name="Albuquerque L."/>
            <person name="Polonia A.R.M."/>
            <person name="Barroso C."/>
            <person name="Froufe H.J.C."/>
            <person name="Lage O."/>
            <person name="Lobo-Da-Cunha A."/>
            <person name="Egas C."/>
            <person name="Da Costa M.S."/>
        </authorList>
    </citation>
    <scope>NUCLEOTIDE SEQUENCE [LARGE SCALE GENOMIC DNA]</scope>
    <source>
        <strain evidence="1 2">SPSPC-11</strain>
    </source>
</reference>
<dbReference type="AlphaFoldDB" id="A0A2N3IIM0"/>
<accession>A0A2N3IIM0</accession>
<dbReference type="EMBL" id="NKXO01000010">
    <property type="protein sequence ID" value="PKQ70182.1"/>
    <property type="molecule type" value="Genomic_DNA"/>
</dbReference>
<dbReference type="OrthoDB" id="980982at2"/>
<protein>
    <submittedName>
        <fullName evidence="1">Uncharacterized protein</fullName>
    </submittedName>
</protein>
<sequence length="198" mass="22515">MQVSAKNILGYFLLLAIGLNACIFKKPEFPFEPSISFRAMSKKSLLDGNGQVIEDSIFLDIDFKDGNGDIGLSAGDTTGQFARRRPDKSFNPYYYNFYCTIYRRNKFTGVYERLPLPKFIDPVTNTEFESNIHGRVPPLLDKEKQAPIEGTIRYNIGGLFYDVIGINKKDSIRFEVFIYDRALNQSNVITTPAILVNE</sequence>
<dbReference type="RefSeq" id="WP_101358098.1">
    <property type="nucleotide sequence ID" value="NZ_NKXO01000010.1"/>
</dbReference>